<protein>
    <recommendedName>
        <fullName evidence="1">Methyltransferase domain-containing protein</fullName>
    </recommendedName>
</protein>
<sequence length="175" mass="19035">MAFVEPEKAIRALTVREGMRVADFGAGSGAYTFLVAERVGSRGLVIAVDIDRELLRKIKNEAQSAGLEQVEILWGDIDEPGGSNIESDSIDALILSNTLFQLEKPAEAALEIYRVLKKEGKLLLIDWSDSFKGLGPAPDAVVSKKSARELFTHAGLSVVEEFEPGAHHYGIVLEK</sequence>
<dbReference type="PANTHER" id="PTHR45128:SF1">
    <property type="entry name" value="S-ADENOSYLMETHIONINE-DEPENDENT METHYLTRANSFERASE RV2258C"/>
    <property type="match status" value="1"/>
</dbReference>
<dbReference type="Proteomes" id="UP000228809">
    <property type="component" value="Unassembled WGS sequence"/>
</dbReference>
<dbReference type="InterPro" id="IPR029063">
    <property type="entry name" value="SAM-dependent_MTases_sf"/>
</dbReference>
<dbReference type="InterPro" id="IPR053173">
    <property type="entry name" value="SAM-binding_MTase"/>
</dbReference>
<proteinExistence type="predicted"/>
<evidence type="ECO:0000313" key="3">
    <source>
        <dbReference type="Proteomes" id="UP000228809"/>
    </source>
</evidence>
<dbReference type="EMBL" id="PFBJ01000019">
    <property type="protein sequence ID" value="PIT90873.1"/>
    <property type="molecule type" value="Genomic_DNA"/>
</dbReference>
<dbReference type="Gene3D" id="3.40.50.150">
    <property type="entry name" value="Vaccinia Virus protein VP39"/>
    <property type="match status" value="1"/>
</dbReference>
<feature type="domain" description="Methyltransferase" evidence="1">
    <location>
        <begin position="17"/>
        <end position="128"/>
    </location>
</feature>
<evidence type="ECO:0000259" key="1">
    <source>
        <dbReference type="Pfam" id="PF13847"/>
    </source>
</evidence>
<accession>A0A2M6WDN1</accession>
<reference evidence="3" key="1">
    <citation type="submission" date="2017-09" db="EMBL/GenBank/DDBJ databases">
        <title>Depth-based differentiation of microbial function through sediment-hosted aquifers and enrichment of novel symbionts in the deep terrestrial subsurface.</title>
        <authorList>
            <person name="Probst A.J."/>
            <person name="Ladd B."/>
            <person name="Jarett J.K."/>
            <person name="Geller-Mcgrath D.E."/>
            <person name="Sieber C.M.K."/>
            <person name="Emerson J.B."/>
            <person name="Anantharaman K."/>
            <person name="Thomas B.C."/>
            <person name="Malmstrom R."/>
            <person name="Stieglmeier M."/>
            <person name="Klingl A."/>
            <person name="Woyke T."/>
            <person name="Ryan C.M."/>
            <person name="Banfield J.F."/>
        </authorList>
    </citation>
    <scope>NUCLEOTIDE SEQUENCE [LARGE SCALE GENOMIC DNA]</scope>
</reference>
<dbReference type="InterPro" id="IPR025714">
    <property type="entry name" value="Methyltranfer_dom"/>
</dbReference>
<dbReference type="PANTHER" id="PTHR45128">
    <property type="entry name" value="METHYLTRANSFERASE TYPE 11"/>
    <property type="match status" value="1"/>
</dbReference>
<comment type="caution">
    <text evidence="2">The sequence shown here is derived from an EMBL/GenBank/DDBJ whole genome shotgun (WGS) entry which is preliminary data.</text>
</comment>
<dbReference type="SUPFAM" id="SSF53335">
    <property type="entry name" value="S-adenosyl-L-methionine-dependent methyltransferases"/>
    <property type="match status" value="1"/>
</dbReference>
<dbReference type="Pfam" id="PF13847">
    <property type="entry name" value="Methyltransf_31"/>
    <property type="match status" value="1"/>
</dbReference>
<name>A0A2M6WDN1_9BACT</name>
<gene>
    <name evidence="2" type="ORF">COU17_03435</name>
</gene>
<dbReference type="CDD" id="cd02440">
    <property type="entry name" value="AdoMet_MTases"/>
    <property type="match status" value="1"/>
</dbReference>
<dbReference type="AlphaFoldDB" id="A0A2M6WDN1"/>
<evidence type="ECO:0000313" key="2">
    <source>
        <dbReference type="EMBL" id="PIT90873.1"/>
    </source>
</evidence>
<organism evidence="2 3">
    <name type="scientific">Candidatus Kaiserbacteria bacterium CG10_big_fil_rev_8_21_14_0_10_49_17</name>
    <dbReference type="NCBI Taxonomy" id="1974609"/>
    <lineage>
        <taxon>Bacteria</taxon>
        <taxon>Candidatus Kaiseribacteriota</taxon>
    </lineage>
</organism>